<keyword evidence="4" id="KW-1185">Reference proteome</keyword>
<dbReference type="InterPro" id="IPR004875">
    <property type="entry name" value="DDE_SF_endonuclease_dom"/>
</dbReference>
<comment type="caution">
    <text evidence="3">The sequence shown here is derived from an EMBL/GenBank/DDBJ whole genome shotgun (WGS) entry which is preliminary data.</text>
</comment>
<name>A0AAE0GHL8_9CHLO</name>
<dbReference type="EMBL" id="LGRX02005487">
    <property type="protein sequence ID" value="KAK3278380.1"/>
    <property type="molecule type" value="Genomic_DNA"/>
</dbReference>
<dbReference type="PROSITE" id="PS51253">
    <property type="entry name" value="HTH_CENPB"/>
    <property type="match status" value="1"/>
</dbReference>
<feature type="domain" description="HTH CENPB-type" evidence="2">
    <location>
        <begin position="1"/>
        <end position="55"/>
    </location>
</feature>
<dbReference type="Proteomes" id="UP001190700">
    <property type="component" value="Unassembled WGS sequence"/>
</dbReference>
<dbReference type="GO" id="GO:0003677">
    <property type="term" value="F:DNA binding"/>
    <property type="evidence" value="ECO:0007669"/>
    <property type="project" value="UniProtKB-KW"/>
</dbReference>
<dbReference type="AlphaFoldDB" id="A0AAE0GHL8"/>
<dbReference type="PANTHER" id="PTHR19303">
    <property type="entry name" value="TRANSPOSON"/>
    <property type="match status" value="1"/>
</dbReference>
<dbReference type="InterPro" id="IPR006600">
    <property type="entry name" value="HTH_CenpB_DNA-bd_dom"/>
</dbReference>
<dbReference type="Pfam" id="PF03184">
    <property type="entry name" value="DDE_1"/>
    <property type="match status" value="1"/>
</dbReference>
<sequence length="399" mass="43886">MEAKGAPLSDDIILAKAQALGASLGQAGTPLPSNFKFSLDWLNRFKRSRGISFQPQHGEAQGADLNSVANIRRYGPILIEHFGIDHSHNMDETGLFWKRLPSRSLVTRKRAGRKLAKDRFTLCVTTSASGNKFPLLAIGKAKRPRCFGKKWVPSNIGIPYTNSTKAWQTGETFTHFLHLFASWVETAGEELLFLDNAGSHVRPNNAKALPKWIRDLGCNGFVWRNVTVVFLDPNATAIAQPADQGMIAALKAYYKRRFLTFLVAELEEGGASVDNFKLDIRMALGMCKSAWDEVSTECVRNCWRKAEVLPLLDGMDARADSQAIGSRRGIKVGRLNIPAEAAQCVDLLATLLGHLSLDKTDIATFIADPDEDDIEEPPSDEALVLEALNTGKGTRIHSS</sequence>
<organism evidence="3 4">
    <name type="scientific">Cymbomonas tetramitiformis</name>
    <dbReference type="NCBI Taxonomy" id="36881"/>
    <lineage>
        <taxon>Eukaryota</taxon>
        <taxon>Viridiplantae</taxon>
        <taxon>Chlorophyta</taxon>
        <taxon>Pyramimonadophyceae</taxon>
        <taxon>Pyramimonadales</taxon>
        <taxon>Pyramimonadaceae</taxon>
        <taxon>Cymbomonas</taxon>
    </lineage>
</organism>
<evidence type="ECO:0000313" key="4">
    <source>
        <dbReference type="Proteomes" id="UP001190700"/>
    </source>
</evidence>
<evidence type="ECO:0000256" key="1">
    <source>
        <dbReference type="ARBA" id="ARBA00023125"/>
    </source>
</evidence>
<evidence type="ECO:0000259" key="2">
    <source>
        <dbReference type="PROSITE" id="PS51253"/>
    </source>
</evidence>
<accession>A0AAE0GHL8</accession>
<dbReference type="Pfam" id="PF03221">
    <property type="entry name" value="HTH_Tnp_Tc5"/>
    <property type="match status" value="1"/>
</dbReference>
<dbReference type="Gene3D" id="1.10.10.60">
    <property type="entry name" value="Homeodomain-like"/>
    <property type="match status" value="1"/>
</dbReference>
<protein>
    <recommendedName>
        <fullName evidence="2">HTH CENPB-type domain-containing protein</fullName>
    </recommendedName>
</protein>
<evidence type="ECO:0000313" key="3">
    <source>
        <dbReference type="EMBL" id="KAK3278380.1"/>
    </source>
</evidence>
<dbReference type="GO" id="GO:0005634">
    <property type="term" value="C:nucleus"/>
    <property type="evidence" value="ECO:0007669"/>
    <property type="project" value="TreeGrafter"/>
</dbReference>
<keyword evidence="1" id="KW-0238">DNA-binding</keyword>
<dbReference type="InterPro" id="IPR050863">
    <property type="entry name" value="CenT-Element_Derived"/>
</dbReference>
<dbReference type="PANTHER" id="PTHR19303:SF73">
    <property type="entry name" value="PROTEIN PDC2"/>
    <property type="match status" value="1"/>
</dbReference>
<gene>
    <name evidence="3" type="ORF">CYMTET_13677</name>
</gene>
<proteinExistence type="predicted"/>
<reference evidence="3 4" key="1">
    <citation type="journal article" date="2015" name="Genome Biol. Evol.">
        <title>Comparative Genomics of a Bacterivorous Green Alga Reveals Evolutionary Causalities and Consequences of Phago-Mixotrophic Mode of Nutrition.</title>
        <authorList>
            <person name="Burns J.A."/>
            <person name="Paasch A."/>
            <person name="Narechania A."/>
            <person name="Kim E."/>
        </authorList>
    </citation>
    <scope>NUCLEOTIDE SEQUENCE [LARGE SCALE GENOMIC DNA]</scope>
    <source>
        <strain evidence="3 4">PLY_AMNH</strain>
    </source>
</reference>